<gene>
    <name evidence="2" type="ORF">GLOINDRAFT_90178</name>
</gene>
<name>U9SH58_RHIID</name>
<protein>
    <submittedName>
        <fullName evidence="2">Uncharacterized protein</fullName>
    </submittedName>
</protein>
<sequence>MSRYDKPEIFWIFFLDDISRLFFHSDKEIKYVDNQTPHLPFMNIPIFITQFIINIFNVWYYDGHDDLDLSFVNQNIYLKMINKKFLYYNELSKVFIKSQNKQKNCSIDAQCTTVRQTVRQIVRQKMDPKITNYFTDFLSKILVLPEMFKLYFVYIAFVIFHCLDILDIFESVISKIEQFIKFYL</sequence>
<keyword evidence="1" id="KW-0812">Transmembrane</keyword>
<dbReference type="AlphaFoldDB" id="U9SH58"/>
<reference evidence="2" key="1">
    <citation type="submission" date="2013-07" db="EMBL/GenBank/DDBJ databases">
        <title>The genome of an arbuscular mycorrhizal fungus provides insights into the evolution of the oldest plant symbiosis.</title>
        <authorList>
            <consortium name="DOE Joint Genome Institute"/>
            <person name="Tisserant E."/>
            <person name="Malbreil M."/>
            <person name="Kuo A."/>
            <person name="Kohler A."/>
            <person name="Symeonidi A."/>
            <person name="Balestrini R."/>
            <person name="Charron P."/>
            <person name="Duensing N."/>
            <person name="Frei-dit-Frey N."/>
            <person name="Gianinazzi-Pearson V."/>
            <person name="Gilbert B."/>
            <person name="Handa Y."/>
            <person name="Hijri M."/>
            <person name="Kaul R."/>
            <person name="Kawaguchi M."/>
            <person name="Krajinski F."/>
            <person name="Lammers P."/>
            <person name="Lapierre D."/>
            <person name="Masclaux F.G."/>
            <person name="Murat C."/>
            <person name="Morin E."/>
            <person name="Ndikumana S."/>
            <person name="Pagni M."/>
            <person name="Petitpierre D."/>
            <person name="Requena N."/>
            <person name="Rosikiewicz P."/>
            <person name="Riley R."/>
            <person name="Saito K."/>
            <person name="San Clemente H."/>
            <person name="Shapiro H."/>
            <person name="van Tuinen D."/>
            <person name="Becard G."/>
            <person name="Bonfante P."/>
            <person name="Paszkowski U."/>
            <person name="Shachar-Hill Y."/>
            <person name="Young J.P."/>
            <person name="Sanders I.R."/>
            <person name="Henrissat B."/>
            <person name="Rensing S.A."/>
            <person name="Grigoriev I.V."/>
            <person name="Corradi N."/>
            <person name="Roux C."/>
            <person name="Martin F."/>
        </authorList>
    </citation>
    <scope>NUCLEOTIDE SEQUENCE</scope>
    <source>
        <strain evidence="2">DAOM 197198</strain>
    </source>
</reference>
<accession>U9SH58</accession>
<organism evidence="2">
    <name type="scientific">Rhizophagus irregularis (strain DAOM 181602 / DAOM 197198 / MUCL 43194)</name>
    <name type="common">Arbuscular mycorrhizal fungus</name>
    <name type="synonym">Glomus intraradices</name>
    <dbReference type="NCBI Taxonomy" id="747089"/>
    <lineage>
        <taxon>Eukaryota</taxon>
        <taxon>Fungi</taxon>
        <taxon>Fungi incertae sedis</taxon>
        <taxon>Mucoromycota</taxon>
        <taxon>Glomeromycotina</taxon>
        <taxon>Glomeromycetes</taxon>
        <taxon>Glomerales</taxon>
        <taxon>Glomeraceae</taxon>
        <taxon>Rhizophagus</taxon>
    </lineage>
</organism>
<dbReference type="EMBL" id="KI301433">
    <property type="protein sequence ID" value="ERZ95184.1"/>
    <property type="molecule type" value="Genomic_DNA"/>
</dbReference>
<keyword evidence="1" id="KW-1133">Transmembrane helix</keyword>
<proteinExistence type="predicted"/>
<dbReference type="HOGENOM" id="CLU_1468966_0_0_1"/>
<feature type="transmembrane region" description="Helical" evidence="1">
    <location>
        <begin position="151"/>
        <end position="169"/>
    </location>
</feature>
<keyword evidence="1" id="KW-0472">Membrane</keyword>
<evidence type="ECO:0000313" key="2">
    <source>
        <dbReference type="EMBL" id="ERZ95184.1"/>
    </source>
</evidence>
<evidence type="ECO:0000256" key="1">
    <source>
        <dbReference type="SAM" id="Phobius"/>
    </source>
</evidence>
<feature type="transmembrane region" description="Helical" evidence="1">
    <location>
        <begin position="39"/>
        <end position="61"/>
    </location>
</feature>